<dbReference type="SMART" id="SM00028">
    <property type="entry name" value="TPR"/>
    <property type="match status" value="5"/>
</dbReference>
<comment type="caution">
    <text evidence="2">The sequence shown here is derived from an EMBL/GenBank/DDBJ whole genome shotgun (WGS) entry which is preliminary data.</text>
</comment>
<sequence length="252" mass="27478">MVFHMNGKISSIRWVFILLLTTIMISTGVADPGGDFYAAGDYPASIAWYEQALRGSTGPDQVPILNNIGTGYMALHQQEKAFNYYSRAVEIDPTYGRGWINLGVTQEKLGRPDDALQSYDRVSAVNPEIFAEAMVKKGTLLSSRGKLTDALFAFRQGEAGARGQVLVDLYTGIGAIEFMQKNLDAAETNFQKAIDEDQQGAALAWTNLGVLKISKGEYTDAKHAFETAILHDKAGKTNAVVYLKKIQAMGVA</sequence>
<dbReference type="EMBL" id="QGMY01000015">
    <property type="protein sequence ID" value="PWR70263.1"/>
    <property type="molecule type" value="Genomic_DNA"/>
</dbReference>
<dbReference type="SUPFAM" id="SSF48452">
    <property type="entry name" value="TPR-like"/>
    <property type="match status" value="1"/>
</dbReference>
<evidence type="ECO:0000313" key="2">
    <source>
        <dbReference type="EMBL" id="PWR70263.1"/>
    </source>
</evidence>
<dbReference type="Pfam" id="PF13431">
    <property type="entry name" value="TPR_17"/>
    <property type="match status" value="1"/>
</dbReference>
<dbReference type="Proteomes" id="UP000245657">
    <property type="component" value="Unassembled WGS sequence"/>
</dbReference>
<accession>A0A2V2N4S2</accession>
<dbReference type="PROSITE" id="PS50005">
    <property type="entry name" value="TPR"/>
    <property type="match status" value="4"/>
</dbReference>
<keyword evidence="3" id="KW-1185">Reference proteome</keyword>
<dbReference type="Pfam" id="PF13181">
    <property type="entry name" value="TPR_8"/>
    <property type="match status" value="1"/>
</dbReference>
<feature type="repeat" description="TPR" evidence="1">
    <location>
        <begin position="202"/>
        <end position="235"/>
    </location>
</feature>
<reference evidence="2 3" key="1">
    <citation type="submission" date="2018-05" db="EMBL/GenBank/DDBJ databases">
        <title>Draft genome of Methanospirillum lacunae Ki8-1.</title>
        <authorList>
            <person name="Dueholm M.S."/>
            <person name="Nielsen P.H."/>
            <person name="Bakmann L.F."/>
            <person name="Otzen D.E."/>
        </authorList>
    </citation>
    <scope>NUCLEOTIDE SEQUENCE [LARGE SCALE GENOMIC DNA]</scope>
    <source>
        <strain evidence="2 3">Ki8-1</strain>
    </source>
</reference>
<dbReference type="InterPro" id="IPR019734">
    <property type="entry name" value="TPR_rpt"/>
</dbReference>
<dbReference type="PANTHER" id="PTHR12558:SF13">
    <property type="entry name" value="CELL DIVISION CYCLE PROTEIN 27 HOMOLOG"/>
    <property type="match status" value="1"/>
</dbReference>
<proteinExistence type="predicted"/>
<gene>
    <name evidence="2" type="ORF">DK846_15215</name>
</gene>
<name>A0A2V2N4S2_9EURY</name>
<dbReference type="AlphaFoldDB" id="A0A2V2N4S2"/>
<feature type="repeat" description="TPR" evidence="1">
    <location>
        <begin position="62"/>
        <end position="95"/>
    </location>
</feature>
<dbReference type="PANTHER" id="PTHR12558">
    <property type="entry name" value="CELL DIVISION CYCLE 16,23,27"/>
    <property type="match status" value="1"/>
</dbReference>
<dbReference type="Gene3D" id="1.25.40.10">
    <property type="entry name" value="Tetratricopeptide repeat domain"/>
    <property type="match status" value="2"/>
</dbReference>
<dbReference type="InterPro" id="IPR011990">
    <property type="entry name" value="TPR-like_helical_dom_sf"/>
</dbReference>
<feature type="repeat" description="TPR" evidence="1">
    <location>
        <begin position="167"/>
        <end position="200"/>
    </location>
</feature>
<evidence type="ECO:0000256" key="1">
    <source>
        <dbReference type="PROSITE-ProRule" id="PRU00339"/>
    </source>
</evidence>
<keyword evidence="1" id="KW-0802">TPR repeat</keyword>
<protein>
    <submittedName>
        <fullName evidence="2">Uncharacterized protein</fullName>
    </submittedName>
</protein>
<organism evidence="2 3">
    <name type="scientific">Methanospirillum lacunae</name>
    <dbReference type="NCBI Taxonomy" id="668570"/>
    <lineage>
        <taxon>Archaea</taxon>
        <taxon>Methanobacteriati</taxon>
        <taxon>Methanobacteriota</taxon>
        <taxon>Stenosarchaea group</taxon>
        <taxon>Methanomicrobia</taxon>
        <taxon>Methanomicrobiales</taxon>
        <taxon>Methanospirillaceae</taxon>
        <taxon>Methanospirillum</taxon>
    </lineage>
</organism>
<feature type="repeat" description="TPR" evidence="1">
    <location>
        <begin position="96"/>
        <end position="129"/>
    </location>
</feature>
<evidence type="ECO:0000313" key="3">
    <source>
        <dbReference type="Proteomes" id="UP000245657"/>
    </source>
</evidence>